<gene>
    <name evidence="3" type="ORF">OLC1_LOCUS14659</name>
</gene>
<evidence type="ECO:0000256" key="1">
    <source>
        <dbReference type="SAM" id="MobiDB-lite"/>
    </source>
</evidence>
<sequence length="421" mass="48277">MVHHPRIRVTSMQISPAAESLLAENQSLSLLGYLIDDRYFNGEQMQTYLHRNWAVYARVTHYDRNLFVIRFLSKTDLLASFDNGPYAVHGGLLILRRWYEDDDIVLGQVRITKLSIWVRRCGRLGHPNHICSIVLDVALEAFLDDHFKAQAARNNAPIYWNELRKMFPETMRADGHKNRRCTRLMATFLNKTRGYYSLIEEDKIRDGFRITMAEDQGFQPMNIDPPPEDDDEGNDDSGQGLNGGGQEDIDLGDREDNEMHDDPLNEGIQPPFENGFHQGPENSTPSSTGERVVQSQITTIAIHLDKGNIGPVRQKTLQARIKKLKKTGVSFQVKKKNLMQLKQQFQQQHRNQALPGDETGSNVNRQLQQSSRRTLERLSRWKRLVKPGGTRKNQGRSTDPINRAIANKRVRPVTDTEEEEL</sequence>
<protein>
    <submittedName>
        <fullName evidence="3">OLC1v1005146C1</fullName>
    </submittedName>
</protein>
<accession>A0AAV1DEJ1</accession>
<feature type="compositionally biased region" description="Polar residues" evidence="1">
    <location>
        <begin position="280"/>
        <end position="292"/>
    </location>
</feature>
<evidence type="ECO:0000313" key="4">
    <source>
        <dbReference type="Proteomes" id="UP001161247"/>
    </source>
</evidence>
<reference evidence="3" key="1">
    <citation type="submission" date="2023-03" db="EMBL/GenBank/DDBJ databases">
        <authorList>
            <person name="Julca I."/>
        </authorList>
    </citation>
    <scope>NUCLEOTIDE SEQUENCE</scope>
</reference>
<feature type="domain" description="DUF4283" evidence="2">
    <location>
        <begin position="23"/>
        <end position="100"/>
    </location>
</feature>
<evidence type="ECO:0000313" key="3">
    <source>
        <dbReference type="EMBL" id="CAI9106088.1"/>
    </source>
</evidence>
<feature type="compositionally biased region" description="Acidic residues" evidence="1">
    <location>
        <begin position="247"/>
        <end position="259"/>
    </location>
</feature>
<feature type="compositionally biased region" description="Acidic residues" evidence="1">
    <location>
        <begin position="226"/>
        <end position="235"/>
    </location>
</feature>
<dbReference type="InterPro" id="IPR025558">
    <property type="entry name" value="DUF4283"/>
</dbReference>
<name>A0AAV1DEJ1_OLDCO</name>
<feature type="compositionally biased region" description="Polar residues" evidence="1">
    <location>
        <begin position="359"/>
        <end position="372"/>
    </location>
</feature>
<evidence type="ECO:0000259" key="2">
    <source>
        <dbReference type="Pfam" id="PF14111"/>
    </source>
</evidence>
<feature type="region of interest" description="Disordered" evidence="1">
    <location>
        <begin position="346"/>
        <end position="421"/>
    </location>
</feature>
<proteinExistence type="predicted"/>
<keyword evidence="4" id="KW-1185">Reference proteome</keyword>
<feature type="compositionally biased region" description="Polar residues" evidence="1">
    <location>
        <begin position="391"/>
        <end position="400"/>
    </location>
</feature>
<organism evidence="3 4">
    <name type="scientific">Oldenlandia corymbosa var. corymbosa</name>
    <dbReference type="NCBI Taxonomy" id="529605"/>
    <lineage>
        <taxon>Eukaryota</taxon>
        <taxon>Viridiplantae</taxon>
        <taxon>Streptophyta</taxon>
        <taxon>Embryophyta</taxon>
        <taxon>Tracheophyta</taxon>
        <taxon>Spermatophyta</taxon>
        <taxon>Magnoliopsida</taxon>
        <taxon>eudicotyledons</taxon>
        <taxon>Gunneridae</taxon>
        <taxon>Pentapetalae</taxon>
        <taxon>asterids</taxon>
        <taxon>lamiids</taxon>
        <taxon>Gentianales</taxon>
        <taxon>Rubiaceae</taxon>
        <taxon>Rubioideae</taxon>
        <taxon>Spermacoceae</taxon>
        <taxon>Hedyotis-Oldenlandia complex</taxon>
        <taxon>Oldenlandia</taxon>
    </lineage>
</organism>
<dbReference type="EMBL" id="OX459122">
    <property type="protein sequence ID" value="CAI9106088.1"/>
    <property type="molecule type" value="Genomic_DNA"/>
</dbReference>
<feature type="region of interest" description="Disordered" evidence="1">
    <location>
        <begin position="214"/>
        <end position="292"/>
    </location>
</feature>
<dbReference type="Proteomes" id="UP001161247">
    <property type="component" value="Chromosome 5"/>
</dbReference>
<dbReference type="AlphaFoldDB" id="A0AAV1DEJ1"/>
<dbReference type="Pfam" id="PF14111">
    <property type="entry name" value="DUF4283"/>
    <property type="match status" value="1"/>
</dbReference>